<organism evidence="5 6">
    <name type="scientific">Desulfomonile tiedjei</name>
    <dbReference type="NCBI Taxonomy" id="2358"/>
    <lineage>
        <taxon>Bacteria</taxon>
        <taxon>Pseudomonadati</taxon>
        <taxon>Thermodesulfobacteriota</taxon>
        <taxon>Desulfomonilia</taxon>
        <taxon>Desulfomonilales</taxon>
        <taxon>Desulfomonilaceae</taxon>
        <taxon>Desulfomonile</taxon>
    </lineage>
</organism>
<evidence type="ECO:0000256" key="2">
    <source>
        <dbReference type="PIRSR" id="PIRSR000105-1"/>
    </source>
</evidence>
<dbReference type="PANTHER" id="PTHR48075:SF5">
    <property type="entry name" value="3-HYDROXYBUTYRYL-COA DEHYDROGENASE"/>
    <property type="match status" value="1"/>
</dbReference>
<dbReference type="PIRSF" id="PIRSF000105">
    <property type="entry name" value="HCDH"/>
    <property type="match status" value="1"/>
</dbReference>
<dbReference type="PANTHER" id="PTHR48075">
    <property type="entry name" value="3-HYDROXYACYL-COA DEHYDROGENASE FAMILY PROTEIN"/>
    <property type="match status" value="1"/>
</dbReference>
<dbReference type="InterPro" id="IPR013328">
    <property type="entry name" value="6PGD_dom2"/>
</dbReference>
<sequence length="241" mass="26838">IQLCHKLDDAAAEAGLVIEAVSENLALKQAIFAEVEKYVVPETVLCSNTSAISISLIAEPLEKKERLVGTHFWNPPHIVPCVEVVRSTYTSDDNFETVYQLMKQIGKRPVKVLRDVPGFLGNRMQHALWREAMSLVQQGIATPEGIDEVVKSGFGLRMPFLGPLETADLAGLDLSLEVHEDVFPHLENAVKPLPVLVGKVEQGDLGAKTGRGFHEWPKEKWEQVIRERDRFLLKITQLISG</sequence>
<accession>A0A9D6V0S9</accession>
<feature type="non-terminal residue" evidence="5">
    <location>
        <position position="1"/>
    </location>
</feature>
<dbReference type="GO" id="GO:0070403">
    <property type="term" value="F:NAD+ binding"/>
    <property type="evidence" value="ECO:0007669"/>
    <property type="project" value="InterPro"/>
</dbReference>
<dbReference type="SUPFAM" id="SSF48179">
    <property type="entry name" value="6-phosphogluconate dehydrogenase C-terminal domain-like"/>
    <property type="match status" value="1"/>
</dbReference>
<dbReference type="SUPFAM" id="SSF51735">
    <property type="entry name" value="NAD(P)-binding Rossmann-fold domains"/>
    <property type="match status" value="1"/>
</dbReference>
<evidence type="ECO:0000313" key="6">
    <source>
        <dbReference type="Proteomes" id="UP000807825"/>
    </source>
</evidence>
<keyword evidence="1" id="KW-0560">Oxidoreductase</keyword>
<dbReference type="InterPro" id="IPR006108">
    <property type="entry name" value="3HC_DH_C"/>
</dbReference>
<proteinExistence type="predicted"/>
<dbReference type="AlphaFoldDB" id="A0A9D6V0S9"/>
<feature type="domain" description="3-hydroxyacyl-CoA dehydrogenase NAD binding" evidence="4">
    <location>
        <begin position="2"/>
        <end position="115"/>
    </location>
</feature>
<dbReference type="Pfam" id="PF00725">
    <property type="entry name" value="3HCDH"/>
    <property type="match status" value="1"/>
</dbReference>
<dbReference type="InterPro" id="IPR036291">
    <property type="entry name" value="NAD(P)-bd_dom_sf"/>
</dbReference>
<dbReference type="Pfam" id="PF02737">
    <property type="entry name" value="3HCDH_N"/>
    <property type="match status" value="1"/>
</dbReference>
<dbReference type="InterPro" id="IPR006176">
    <property type="entry name" value="3-OHacyl-CoA_DH_NAD-bd"/>
</dbReference>
<dbReference type="InterPro" id="IPR008927">
    <property type="entry name" value="6-PGluconate_DH-like_C_sf"/>
</dbReference>
<dbReference type="GO" id="GO:0008691">
    <property type="term" value="F:3-hydroxybutyryl-CoA dehydrogenase activity"/>
    <property type="evidence" value="ECO:0007669"/>
    <property type="project" value="TreeGrafter"/>
</dbReference>
<feature type="domain" description="3-hydroxyacyl-CoA dehydrogenase C-terminal" evidence="3">
    <location>
        <begin position="118"/>
        <end position="216"/>
    </location>
</feature>
<gene>
    <name evidence="5" type="ORF">HY912_10770</name>
</gene>
<dbReference type="Proteomes" id="UP000807825">
    <property type="component" value="Unassembled WGS sequence"/>
</dbReference>
<evidence type="ECO:0000313" key="5">
    <source>
        <dbReference type="EMBL" id="MBI5249965.1"/>
    </source>
</evidence>
<protein>
    <submittedName>
        <fullName evidence="5">3-hydroxyacyl-CoA dehydrogenase family protein</fullName>
    </submittedName>
</protein>
<evidence type="ECO:0000259" key="4">
    <source>
        <dbReference type="Pfam" id="PF02737"/>
    </source>
</evidence>
<evidence type="ECO:0000256" key="1">
    <source>
        <dbReference type="ARBA" id="ARBA00023002"/>
    </source>
</evidence>
<dbReference type="Gene3D" id="3.40.50.720">
    <property type="entry name" value="NAD(P)-binding Rossmann-like Domain"/>
    <property type="match status" value="1"/>
</dbReference>
<feature type="site" description="Important for catalytic activity" evidence="2">
    <location>
        <position position="71"/>
    </location>
</feature>
<name>A0A9D6V0S9_9BACT</name>
<dbReference type="EMBL" id="JACRDE010000292">
    <property type="protein sequence ID" value="MBI5249965.1"/>
    <property type="molecule type" value="Genomic_DNA"/>
</dbReference>
<comment type="caution">
    <text evidence="5">The sequence shown here is derived from an EMBL/GenBank/DDBJ whole genome shotgun (WGS) entry which is preliminary data.</text>
</comment>
<dbReference type="InterPro" id="IPR022694">
    <property type="entry name" value="3-OHacyl-CoA_DH"/>
</dbReference>
<dbReference type="Gene3D" id="1.10.1040.10">
    <property type="entry name" value="N-(1-d-carboxylethyl)-l-norvaline Dehydrogenase, domain 2"/>
    <property type="match status" value="1"/>
</dbReference>
<dbReference type="GO" id="GO:0006635">
    <property type="term" value="P:fatty acid beta-oxidation"/>
    <property type="evidence" value="ECO:0007669"/>
    <property type="project" value="TreeGrafter"/>
</dbReference>
<evidence type="ECO:0000259" key="3">
    <source>
        <dbReference type="Pfam" id="PF00725"/>
    </source>
</evidence>
<reference evidence="5" key="1">
    <citation type="submission" date="2020-07" db="EMBL/GenBank/DDBJ databases">
        <title>Huge and variable diversity of episymbiotic CPR bacteria and DPANN archaea in groundwater ecosystems.</title>
        <authorList>
            <person name="He C.Y."/>
            <person name="Keren R."/>
            <person name="Whittaker M."/>
            <person name="Farag I.F."/>
            <person name="Doudna J."/>
            <person name="Cate J.H.D."/>
            <person name="Banfield J.F."/>
        </authorList>
    </citation>
    <scope>NUCLEOTIDE SEQUENCE</scope>
    <source>
        <strain evidence="5">NC_groundwater_1664_Pr3_B-0.1um_52_9</strain>
    </source>
</reference>